<dbReference type="GO" id="GO:0003677">
    <property type="term" value="F:DNA binding"/>
    <property type="evidence" value="ECO:0007669"/>
    <property type="project" value="UniProtKB-KW"/>
</dbReference>
<name>A0A934K9K1_9BACT</name>
<reference evidence="2" key="1">
    <citation type="submission" date="2020-10" db="EMBL/GenBank/DDBJ databases">
        <title>Ca. Dormibacterota MAGs.</title>
        <authorList>
            <person name="Montgomery K."/>
        </authorList>
    </citation>
    <scope>NUCLEOTIDE SEQUENCE [LARGE SCALE GENOMIC DNA]</scope>
    <source>
        <strain evidence="2">SC8812_S17_10</strain>
    </source>
</reference>
<evidence type="ECO:0000259" key="1">
    <source>
        <dbReference type="SMART" id="SM00966"/>
    </source>
</evidence>
<dbReference type="EMBL" id="JAEKNR010000138">
    <property type="protein sequence ID" value="MBJ7599056.1"/>
    <property type="molecule type" value="Genomic_DNA"/>
</dbReference>
<comment type="caution">
    <text evidence="2">The sequence shown here is derived from an EMBL/GenBank/DDBJ whole genome shotgun (WGS) entry which is preliminary data.</text>
</comment>
<keyword evidence="3" id="KW-1185">Reference proteome</keyword>
<dbReference type="Proteomes" id="UP000612893">
    <property type="component" value="Unassembled WGS sequence"/>
</dbReference>
<dbReference type="AlphaFoldDB" id="A0A934K9K1"/>
<evidence type="ECO:0000313" key="2">
    <source>
        <dbReference type="EMBL" id="MBJ7599056.1"/>
    </source>
</evidence>
<gene>
    <name evidence="2" type="ORF">JF922_13365</name>
</gene>
<keyword evidence="2" id="KW-0238">DNA-binding</keyword>
<dbReference type="SUPFAM" id="SSF89447">
    <property type="entry name" value="AbrB/MazE/MraZ-like"/>
    <property type="match status" value="1"/>
</dbReference>
<accession>A0A934K9K1</accession>
<sequence length="87" mass="10103">MAPRARIRRRGYTRLSRKLQANFPKEAVERAGLRPGDELRAEVVGPGEIRFIRVDDPLQVLDQLAHEFAGMYPPGYLDELRNEWVDR</sequence>
<dbReference type="InterPro" id="IPR037914">
    <property type="entry name" value="SpoVT-AbrB_sf"/>
</dbReference>
<proteinExistence type="predicted"/>
<dbReference type="RefSeq" id="WP_338202422.1">
    <property type="nucleotide sequence ID" value="NZ_JAEKNR010000138.1"/>
</dbReference>
<dbReference type="SMART" id="SM00966">
    <property type="entry name" value="SpoVT_AbrB"/>
    <property type="match status" value="1"/>
</dbReference>
<feature type="domain" description="SpoVT-AbrB" evidence="1">
    <location>
        <begin position="13"/>
        <end position="59"/>
    </location>
</feature>
<dbReference type="InterPro" id="IPR007159">
    <property type="entry name" value="SpoVT-AbrB_dom"/>
</dbReference>
<evidence type="ECO:0000313" key="3">
    <source>
        <dbReference type="Proteomes" id="UP000612893"/>
    </source>
</evidence>
<organism evidence="2 3">
    <name type="scientific">Candidatus Nephthysia bennettiae</name>
    <dbReference type="NCBI Taxonomy" id="3127016"/>
    <lineage>
        <taxon>Bacteria</taxon>
        <taxon>Bacillati</taxon>
        <taxon>Candidatus Dormiibacterota</taxon>
        <taxon>Candidatus Dormibacteria</taxon>
        <taxon>Candidatus Dormibacterales</taxon>
        <taxon>Candidatus Dormibacteraceae</taxon>
        <taxon>Candidatus Nephthysia</taxon>
    </lineage>
</organism>
<protein>
    <submittedName>
        <fullName evidence="2">AbrB/MazE/SpoVT family DNA-binding domain-containing protein</fullName>
    </submittedName>
</protein>